<evidence type="ECO:0000256" key="2">
    <source>
        <dbReference type="ARBA" id="ARBA00022448"/>
    </source>
</evidence>
<dbReference type="SUPFAM" id="SSF118215">
    <property type="entry name" value="Proton glutamate symport protein"/>
    <property type="match status" value="1"/>
</dbReference>
<keyword evidence="4" id="KW-1133">Transmembrane helix</keyword>
<comment type="subcellular location">
    <subcellularLocation>
        <location evidence="1 6">Membrane</location>
        <topology evidence="1 6">Multi-pass membrane protein</topology>
    </subcellularLocation>
</comment>
<dbReference type="Pfam" id="PF00375">
    <property type="entry name" value="SDF"/>
    <property type="match status" value="1"/>
</dbReference>
<evidence type="ECO:0000256" key="1">
    <source>
        <dbReference type="ARBA" id="ARBA00004141"/>
    </source>
</evidence>
<accession>A0ABU7ES56</accession>
<reference evidence="7 8" key="1">
    <citation type="submission" date="2021-06" db="EMBL/GenBank/DDBJ databases">
        <authorList>
            <person name="Palmer J.M."/>
        </authorList>
    </citation>
    <scope>NUCLEOTIDE SEQUENCE [LARGE SCALE GENOMIC DNA]</scope>
    <source>
        <strain evidence="7 8">CL_MEX2019</strain>
        <tissue evidence="7">Muscle</tissue>
    </source>
</reference>
<evidence type="ECO:0000256" key="6">
    <source>
        <dbReference type="RuleBase" id="RU361216"/>
    </source>
</evidence>
<dbReference type="InterPro" id="IPR036458">
    <property type="entry name" value="Na:dicarbo_symporter_sf"/>
</dbReference>
<dbReference type="PANTHER" id="PTHR11958:SF99">
    <property type="entry name" value="SODIUM-DEPENDENT EXCITATORY AMINO ACID TRANSPORTER GLT-6-RELATED"/>
    <property type="match status" value="1"/>
</dbReference>
<evidence type="ECO:0000256" key="4">
    <source>
        <dbReference type="ARBA" id="ARBA00022989"/>
    </source>
</evidence>
<gene>
    <name evidence="7" type="ORF">CHARACLAT_031236</name>
</gene>
<keyword evidence="8" id="KW-1185">Reference proteome</keyword>
<sequence length="69" mass="7527">MPATDAVTTLLFLTAVGLPENDASLLVVMEWLLDRSNTVVNVLGDCFGVALINHLFEKQLTDLDILTPK</sequence>
<evidence type="ECO:0000256" key="3">
    <source>
        <dbReference type="ARBA" id="ARBA00022692"/>
    </source>
</evidence>
<organism evidence="7 8">
    <name type="scientific">Characodon lateralis</name>
    <dbReference type="NCBI Taxonomy" id="208331"/>
    <lineage>
        <taxon>Eukaryota</taxon>
        <taxon>Metazoa</taxon>
        <taxon>Chordata</taxon>
        <taxon>Craniata</taxon>
        <taxon>Vertebrata</taxon>
        <taxon>Euteleostomi</taxon>
        <taxon>Actinopterygii</taxon>
        <taxon>Neopterygii</taxon>
        <taxon>Teleostei</taxon>
        <taxon>Neoteleostei</taxon>
        <taxon>Acanthomorphata</taxon>
        <taxon>Ovalentaria</taxon>
        <taxon>Atherinomorphae</taxon>
        <taxon>Cyprinodontiformes</taxon>
        <taxon>Goodeidae</taxon>
        <taxon>Characodon</taxon>
    </lineage>
</organism>
<evidence type="ECO:0000313" key="7">
    <source>
        <dbReference type="EMBL" id="MED6288930.1"/>
    </source>
</evidence>
<dbReference type="Gene3D" id="1.10.3860.10">
    <property type="entry name" value="Sodium:dicarboxylate symporter"/>
    <property type="match status" value="1"/>
</dbReference>
<keyword evidence="5" id="KW-0472">Membrane</keyword>
<name>A0ABU7ES56_9TELE</name>
<dbReference type="PANTHER" id="PTHR11958">
    <property type="entry name" value="SODIUM/DICARBOXYLATE SYMPORTER-RELATED"/>
    <property type="match status" value="1"/>
</dbReference>
<proteinExistence type="inferred from homology"/>
<comment type="caution">
    <text evidence="7">The sequence shown here is derived from an EMBL/GenBank/DDBJ whole genome shotgun (WGS) entry which is preliminary data.</text>
</comment>
<protein>
    <recommendedName>
        <fullName evidence="6">Amino acid transporter</fullName>
    </recommendedName>
</protein>
<dbReference type="EMBL" id="JAHUTJ010062350">
    <property type="protein sequence ID" value="MED6288930.1"/>
    <property type="molecule type" value="Genomic_DNA"/>
</dbReference>
<dbReference type="InterPro" id="IPR050746">
    <property type="entry name" value="DAACS"/>
</dbReference>
<comment type="similarity">
    <text evidence="6">Belongs to the dicarboxylate/amino acid:cation symporter (DAACS) (TC 2.A.23) family.</text>
</comment>
<dbReference type="InterPro" id="IPR001991">
    <property type="entry name" value="Na-dicarboxylate_symporter"/>
</dbReference>
<dbReference type="Proteomes" id="UP001352852">
    <property type="component" value="Unassembled WGS sequence"/>
</dbReference>
<keyword evidence="3" id="KW-0812">Transmembrane</keyword>
<evidence type="ECO:0000256" key="5">
    <source>
        <dbReference type="ARBA" id="ARBA00023136"/>
    </source>
</evidence>
<keyword evidence="6" id="KW-0769">Symport</keyword>
<evidence type="ECO:0000313" key="8">
    <source>
        <dbReference type="Proteomes" id="UP001352852"/>
    </source>
</evidence>
<keyword evidence="2 6" id="KW-0813">Transport</keyword>